<dbReference type="InterPro" id="IPR025751">
    <property type="entry name" value="RsbRD_N_dom"/>
</dbReference>
<dbReference type="RefSeq" id="WP_275810592.1">
    <property type="nucleotide sequence ID" value="NZ_BAAANM010000017.1"/>
</dbReference>
<dbReference type="PANTHER" id="PTHR33744">
    <property type="entry name" value="CARBOHYDRATE DIACID REGULATOR"/>
    <property type="match status" value="1"/>
</dbReference>
<feature type="region of interest" description="Disordered" evidence="1">
    <location>
        <begin position="75"/>
        <end position="98"/>
    </location>
</feature>
<evidence type="ECO:0000313" key="5">
    <source>
        <dbReference type="Proteomes" id="UP001220022"/>
    </source>
</evidence>
<accession>A0ABT5YVN3</accession>
<organism evidence="4 5">
    <name type="scientific">Streptantibioticus ferralitis</name>
    <dbReference type="NCBI Taxonomy" id="236510"/>
    <lineage>
        <taxon>Bacteria</taxon>
        <taxon>Bacillati</taxon>
        <taxon>Actinomycetota</taxon>
        <taxon>Actinomycetes</taxon>
        <taxon>Kitasatosporales</taxon>
        <taxon>Streptomycetaceae</taxon>
        <taxon>Streptantibioticus</taxon>
    </lineage>
</organism>
<proteinExistence type="predicted"/>
<dbReference type="Pfam" id="PF14361">
    <property type="entry name" value="RsbRD_N"/>
    <property type="match status" value="1"/>
</dbReference>
<dbReference type="EMBL" id="JARHTQ010000004">
    <property type="protein sequence ID" value="MDF2255667.1"/>
    <property type="molecule type" value="Genomic_DNA"/>
</dbReference>
<evidence type="ECO:0000259" key="3">
    <source>
        <dbReference type="Pfam" id="PF14361"/>
    </source>
</evidence>
<feature type="domain" description="RsbT co-antagonist protein RsbRD N-terminal" evidence="3">
    <location>
        <begin position="30"/>
        <end position="157"/>
    </location>
</feature>
<reference evidence="4 5" key="1">
    <citation type="submission" date="2023-03" db="EMBL/GenBank/DDBJ databases">
        <title>Draft genome sequence of type strain Streptomyces ferralitis JCM 14344.</title>
        <authorList>
            <person name="Klaysubun C."/>
            <person name="Duangmal K."/>
        </authorList>
    </citation>
    <scope>NUCLEOTIDE SEQUENCE [LARGE SCALE GENOMIC DNA]</scope>
    <source>
        <strain evidence="4 5">JCM 14344</strain>
    </source>
</reference>
<evidence type="ECO:0000256" key="1">
    <source>
        <dbReference type="SAM" id="MobiDB-lite"/>
    </source>
</evidence>
<dbReference type="Pfam" id="PF13556">
    <property type="entry name" value="HTH_30"/>
    <property type="match status" value="1"/>
</dbReference>
<dbReference type="InterPro" id="IPR042070">
    <property type="entry name" value="PucR_C-HTH_sf"/>
</dbReference>
<comment type="caution">
    <text evidence="4">The sequence shown here is derived from an EMBL/GenBank/DDBJ whole genome shotgun (WGS) entry which is preliminary data.</text>
</comment>
<gene>
    <name evidence="4" type="ORF">P2L57_08010</name>
</gene>
<evidence type="ECO:0000259" key="2">
    <source>
        <dbReference type="Pfam" id="PF13556"/>
    </source>
</evidence>
<evidence type="ECO:0000313" key="4">
    <source>
        <dbReference type="EMBL" id="MDF2255667.1"/>
    </source>
</evidence>
<feature type="domain" description="PucR C-terminal helix-turn-helix" evidence="2">
    <location>
        <begin position="334"/>
        <end position="389"/>
    </location>
</feature>
<dbReference type="Gene3D" id="1.10.10.2840">
    <property type="entry name" value="PucR C-terminal helix-turn-helix domain"/>
    <property type="match status" value="1"/>
</dbReference>
<sequence>MEKDSELSQDGVEVSTTVHEVLAALHADLDQLVDLVSERLRSRLPSYAAVPPGLLRVRVEKELLNGLSAVRRLSEHRGGKGVAGPRDASLPRPEDMRPVGHAAPVEDVISAYRIGVDAVWSRFQAEMTQRRAPAEELLSIGESLWSWAGAITVNVLRSRRADTGGQHAADRRREAHVRSLLLDPAARSDSGDVLDETAIRLPFRARSVSGGTVLAEAVELLRPWLAVDAAGEPLVAVVDGDAAGLLVARPCGLRRHLVVGLGAAVRPYRLAVEFTQATQALRTAVCFGLVGVFTREELGLRAAVVTAPALGEQLVEQRLAPLHERGEEGAQLEEAVAAYLQYGMRVETAARSLYVHPNTLRNRLRRFEETTGTSLRDPADLAEVWWALAHRRVHGQVS</sequence>
<name>A0ABT5YVN3_9ACTN</name>
<protein>
    <submittedName>
        <fullName evidence="4">Helix-turn-helix domain-containing protein</fullName>
    </submittedName>
</protein>
<dbReference type="Proteomes" id="UP001220022">
    <property type="component" value="Unassembled WGS sequence"/>
</dbReference>
<keyword evidence="5" id="KW-1185">Reference proteome</keyword>
<dbReference type="InterPro" id="IPR025736">
    <property type="entry name" value="PucR_C-HTH_dom"/>
</dbReference>
<dbReference type="InterPro" id="IPR051448">
    <property type="entry name" value="CdaR-like_regulators"/>
</dbReference>